<proteinExistence type="inferred from homology"/>
<dbReference type="GO" id="GO:0010508">
    <property type="term" value="P:positive regulation of autophagy"/>
    <property type="evidence" value="ECO:0007669"/>
    <property type="project" value="TreeGrafter"/>
</dbReference>
<feature type="region of interest" description="Disordered" evidence="2">
    <location>
        <begin position="699"/>
        <end position="803"/>
    </location>
</feature>
<dbReference type="InterPro" id="IPR009348">
    <property type="entry name" value="NPR2-like"/>
</dbReference>
<feature type="region of interest" description="Disordered" evidence="2">
    <location>
        <begin position="51"/>
        <end position="127"/>
    </location>
</feature>
<feature type="compositionally biased region" description="Low complexity" evidence="2">
    <location>
        <begin position="623"/>
        <end position="643"/>
    </location>
</feature>
<comment type="similarity">
    <text evidence="1">Belongs to the NPR2 family.</text>
</comment>
<dbReference type="GO" id="GO:0005774">
    <property type="term" value="C:vacuolar membrane"/>
    <property type="evidence" value="ECO:0007669"/>
    <property type="project" value="TreeGrafter"/>
</dbReference>
<protein>
    <recommendedName>
        <fullName evidence="5">NPR2-domain-containing protein</fullName>
    </recommendedName>
</protein>
<keyword evidence="4" id="KW-1185">Reference proteome</keyword>
<dbReference type="Pfam" id="PF06218">
    <property type="entry name" value="NPR2"/>
    <property type="match status" value="2"/>
</dbReference>
<evidence type="ECO:0000256" key="2">
    <source>
        <dbReference type="SAM" id="MobiDB-lite"/>
    </source>
</evidence>
<sequence length="860" mass="93411">MPPLWHWAFRMPDGGDSFLPRIQSVFYAVFDVKHGPKIVYQVPEDLIASSGGLSSSSTNSPSVPPTPSVELPSPELQSLYSQPPSATTSTSNHSSTNNGVSSRTSSASMVSPVELRPPYRNLSSPQVRSGSAQRALFNFDDIHKYVIPPSALCGRLVICSTKNHRIIGFPVALKGRQYERNFFRYNICFVFERGADLSCYEPIVRKVSRVMTACEEESRFLSRPSKSYPISAILEQLYEDLNSYAETSISIDKFNSIELKIFPFYPNPPPVQDWMVPLALINLTKRKEDNWDLTMAKAGFHYWICQFIDGTNHVSRIAYLADCDITLTRQAISHLLYYQVIMTIDIFQWSNMYTLRKSIQWLADEIHVKEECGPYVTKPGHPIPDWPKLLHLYSRLKPGKTIYEWSEEYEVEQLAIDIRRFASFGVIKGFLRRVHRWPVYLPPSPPPPNKSQATAAITNVNASFDASNALSRKRGQSLSNVSSMRFPYPGAQGGIPGDLTANTQMYRITRPQTAGPSSVNFPSPEHSLHGTTSSGDTLHQISAQLPPASAANISSVHRARRASAAEKILEQLRNRDKTVAAVAAAAAAAQQQQQQQQGGVGYASPRNSWVLFQHRDSHPPPSHSGEPSSSTSPAYSNLLLQQQVGGGGHNTSGSVTPTHTAGGVPTPTLTTKSLHVHGAAAGSGAGMGIGPGAALVSGLPSVQFPPHQGSPSRPTSMLGGTGGTKRPERRQSLNSAAPPPSPVLSKATLATPSRPRISRSPSAQQLGQSQGAGLAGPGGGYGPGHSTSQGQVSQSIQGRSIASGGLEYPPQLVPLLDGEHHTDELCTKFEVGWPLLERWLELIGGGEIGSEEGKVVVIYR</sequence>
<dbReference type="EMBL" id="JAACJO010000005">
    <property type="protein sequence ID" value="KAF5358479.1"/>
    <property type="molecule type" value="Genomic_DNA"/>
</dbReference>
<dbReference type="PANTHER" id="PTHR12991:SF10">
    <property type="entry name" value="GATOR COMPLEX PROTEIN NPRL2"/>
    <property type="match status" value="1"/>
</dbReference>
<feature type="region of interest" description="Disordered" evidence="2">
    <location>
        <begin position="612"/>
        <end position="670"/>
    </location>
</feature>
<dbReference type="GO" id="GO:0005096">
    <property type="term" value="F:GTPase activator activity"/>
    <property type="evidence" value="ECO:0007669"/>
    <property type="project" value="TreeGrafter"/>
</dbReference>
<reference evidence="3 4" key="1">
    <citation type="journal article" date="2020" name="ISME J.">
        <title>Uncovering the hidden diversity of litter-decomposition mechanisms in mushroom-forming fungi.</title>
        <authorList>
            <person name="Floudas D."/>
            <person name="Bentzer J."/>
            <person name="Ahren D."/>
            <person name="Johansson T."/>
            <person name="Persson P."/>
            <person name="Tunlid A."/>
        </authorList>
    </citation>
    <scope>NUCLEOTIDE SEQUENCE [LARGE SCALE GENOMIC DNA]</scope>
    <source>
        <strain evidence="3 4">CBS 146.42</strain>
    </source>
</reference>
<dbReference type="GO" id="GO:1990130">
    <property type="term" value="C:GATOR1 complex"/>
    <property type="evidence" value="ECO:0007669"/>
    <property type="project" value="TreeGrafter"/>
</dbReference>
<feature type="region of interest" description="Disordered" evidence="2">
    <location>
        <begin position="512"/>
        <end position="538"/>
    </location>
</feature>
<accession>A0A8H5LIM0</accession>
<dbReference type="PANTHER" id="PTHR12991">
    <property type="entry name" value="NITROGEN PERMEASE REGULATOR 2/TUMOR SUPPRESSOR CANDIDATE 4"/>
    <property type="match status" value="1"/>
</dbReference>
<dbReference type="AlphaFoldDB" id="A0A8H5LIM0"/>
<feature type="compositionally biased region" description="Polar residues" evidence="2">
    <location>
        <begin position="791"/>
        <end position="800"/>
    </location>
</feature>
<gene>
    <name evidence="3" type="ORF">D9756_001394</name>
</gene>
<evidence type="ECO:0008006" key="5">
    <source>
        <dbReference type="Google" id="ProtNLM"/>
    </source>
</evidence>
<evidence type="ECO:0000313" key="3">
    <source>
        <dbReference type="EMBL" id="KAF5358479.1"/>
    </source>
</evidence>
<comment type="caution">
    <text evidence="3">The sequence shown here is derived from an EMBL/GenBank/DDBJ whole genome shotgun (WGS) entry which is preliminary data.</text>
</comment>
<feature type="compositionally biased region" description="Low complexity" evidence="2">
    <location>
        <begin position="85"/>
        <end position="113"/>
    </location>
</feature>
<feature type="compositionally biased region" description="Low complexity" evidence="2">
    <location>
        <begin position="752"/>
        <end position="772"/>
    </location>
</feature>
<feature type="compositionally biased region" description="Polar residues" evidence="2">
    <location>
        <begin position="529"/>
        <end position="538"/>
    </location>
</feature>
<dbReference type="Proteomes" id="UP000559027">
    <property type="component" value="Unassembled WGS sequence"/>
</dbReference>
<feature type="compositionally biased region" description="Gly residues" evidence="2">
    <location>
        <begin position="773"/>
        <end position="783"/>
    </location>
</feature>
<feature type="compositionally biased region" description="Polar residues" evidence="2">
    <location>
        <begin position="512"/>
        <end position="521"/>
    </location>
</feature>
<dbReference type="OrthoDB" id="338854at2759"/>
<feature type="compositionally biased region" description="Low complexity" evidence="2">
    <location>
        <begin position="51"/>
        <end position="61"/>
    </location>
</feature>
<evidence type="ECO:0000256" key="1">
    <source>
        <dbReference type="ARBA" id="ARBA00008433"/>
    </source>
</evidence>
<organism evidence="3 4">
    <name type="scientific">Leucocoprinus leucothites</name>
    <dbReference type="NCBI Taxonomy" id="201217"/>
    <lineage>
        <taxon>Eukaryota</taxon>
        <taxon>Fungi</taxon>
        <taxon>Dikarya</taxon>
        <taxon>Basidiomycota</taxon>
        <taxon>Agaricomycotina</taxon>
        <taxon>Agaricomycetes</taxon>
        <taxon>Agaricomycetidae</taxon>
        <taxon>Agaricales</taxon>
        <taxon>Agaricineae</taxon>
        <taxon>Agaricaceae</taxon>
        <taxon>Leucocoprinus</taxon>
    </lineage>
</organism>
<dbReference type="GO" id="GO:1904262">
    <property type="term" value="P:negative regulation of TORC1 signaling"/>
    <property type="evidence" value="ECO:0007669"/>
    <property type="project" value="TreeGrafter"/>
</dbReference>
<name>A0A8H5LIM0_9AGAR</name>
<evidence type="ECO:0000313" key="4">
    <source>
        <dbReference type="Proteomes" id="UP000559027"/>
    </source>
</evidence>